<sequence>MDLSLLISGAEDGSIRVWSLLTIFDEERQQRAGHLYEYSLFDHAFPVTDIVTGYGGSNAIIVSASQDRTCKVWSLARGTMLRNMVFPSVIDAVALDPGEHVFYAGGNGLGKSNNKYGLLVHYLIKDIKGIDGKQIHFVVQEIIRPEGTDYDAKSNDFSAEAFKKQGLQVVSGLSQELSNVKKAAGMNKRAPIYVHVICM</sequence>
<dbReference type="OrthoDB" id="6252103at2759"/>
<dbReference type="Proteomes" id="UP000245207">
    <property type="component" value="Unassembled WGS sequence"/>
</dbReference>
<keyword evidence="5" id="KW-1185">Reference proteome</keyword>
<keyword evidence="1 3" id="KW-0853">WD repeat</keyword>
<dbReference type="Gene3D" id="2.130.10.10">
    <property type="entry name" value="YVTN repeat-like/Quinoprotein amine dehydrogenase"/>
    <property type="match status" value="1"/>
</dbReference>
<dbReference type="InterPro" id="IPR001680">
    <property type="entry name" value="WD40_rpt"/>
</dbReference>
<dbReference type="PROSITE" id="PS50082">
    <property type="entry name" value="WD_REPEATS_2"/>
    <property type="match status" value="1"/>
</dbReference>
<dbReference type="InterPro" id="IPR036322">
    <property type="entry name" value="WD40_repeat_dom_sf"/>
</dbReference>
<accession>A0A2U1LQ51</accession>
<evidence type="ECO:0000256" key="1">
    <source>
        <dbReference type="ARBA" id="ARBA00022574"/>
    </source>
</evidence>
<dbReference type="GO" id="GO:0006261">
    <property type="term" value="P:DNA-templated DNA replication"/>
    <property type="evidence" value="ECO:0007669"/>
    <property type="project" value="TreeGrafter"/>
</dbReference>
<proteinExistence type="predicted"/>
<protein>
    <submittedName>
        <fullName evidence="4">Transducin/WD40 repeat-like superfamily protein</fullName>
    </submittedName>
</protein>
<gene>
    <name evidence="4" type="ORF">CTI12_AA466530</name>
</gene>
<name>A0A2U1LQ51_ARTAN</name>
<dbReference type="EMBL" id="PKPP01008279">
    <property type="protein sequence ID" value="PWA51111.1"/>
    <property type="molecule type" value="Genomic_DNA"/>
</dbReference>
<comment type="caution">
    <text evidence="4">The sequence shown here is derived from an EMBL/GenBank/DDBJ whole genome shotgun (WGS) entry which is preliminary data.</text>
</comment>
<dbReference type="PROSITE" id="PS50294">
    <property type="entry name" value="WD_REPEATS_REGION"/>
    <property type="match status" value="1"/>
</dbReference>
<evidence type="ECO:0000313" key="5">
    <source>
        <dbReference type="Proteomes" id="UP000245207"/>
    </source>
</evidence>
<dbReference type="PANTHER" id="PTHR18763:SF0">
    <property type="entry name" value="WD REPEAT-CONTAINING PROTEIN 18"/>
    <property type="match status" value="1"/>
</dbReference>
<dbReference type="Pfam" id="PF00400">
    <property type="entry name" value="WD40"/>
    <property type="match status" value="2"/>
</dbReference>
<dbReference type="GO" id="GO:0006364">
    <property type="term" value="P:rRNA processing"/>
    <property type="evidence" value="ECO:0007669"/>
    <property type="project" value="TreeGrafter"/>
</dbReference>
<reference evidence="4 5" key="1">
    <citation type="journal article" date="2018" name="Mol. Plant">
        <title>The genome of Artemisia annua provides insight into the evolution of Asteraceae family and artemisinin biosynthesis.</title>
        <authorList>
            <person name="Shen Q."/>
            <person name="Zhang L."/>
            <person name="Liao Z."/>
            <person name="Wang S."/>
            <person name="Yan T."/>
            <person name="Shi P."/>
            <person name="Liu M."/>
            <person name="Fu X."/>
            <person name="Pan Q."/>
            <person name="Wang Y."/>
            <person name="Lv Z."/>
            <person name="Lu X."/>
            <person name="Zhang F."/>
            <person name="Jiang W."/>
            <person name="Ma Y."/>
            <person name="Chen M."/>
            <person name="Hao X."/>
            <person name="Li L."/>
            <person name="Tang Y."/>
            <person name="Lv G."/>
            <person name="Zhou Y."/>
            <person name="Sun X."/>
            <person name="Brodelius P.E."/>
            <person name="Rose J.K.C."/>
            <person name="Tang K."/>
        </authorList>
    </citation>
    <scope>NUCLEOTIDE SEQUENCE [LARGE SCALE GENOMIC DNA]</scope>
    <source>
        <strain evidence="5">cv. Huhao1</strain>
        <tissue evidence="4">Leaf</tissue>
    </source>
</reference>
<evidence type="ECO:0000313" key="4">
    <source>
        <dbReference type="EMBL" id="PWA51111.1"/>
    </source>
</evidence>
<dbReference type="GO" id="GO:0120330">
    <property type="term" value="C:rixosome complex"/>
    <property type="evidence" value="ECO:0007669"/>
    <property type="project" value="TreeGrafter"/>
</dbReference>
<keyword evidence="2" id="KW-0677">Repeat</keyword>
<dbReference type="PANTHER" id="PTHR18763">
    <property type="entry name" value="WD-REPEAT PROTEIN 18"/>
    <property type="match status" value="1"/>
</dbReference>
<feature type="repeat" description="WD" evidence="3">
    <location>
        <begin position="1"/>
        <end position="20"/>
    </location>
</feature>
<dbReference type="InterPro" id="IPR015943">
    <property type="entry name" value="WD40/YVTN_repeat-like_dom_sf"/>
</dbReference>
<dbReference type="SUPFAM" id="SSF50978">
    <property type="entry name" value="WD40 repeat-like"/>
    <property type="match status" value="1"/>
</dbReference>
<evidence type="ECO:0000256" key="2">
    <source>
        <dbReference type="ARBA" id="ARBA00022737"/>
    </source>
</evidence>
<dbReference type="AlphaFoldDB" id="A0A2U1LQ51"/>
<dbReference type="GO" id="GO:0005656">
    <property type="term" value="C:nuclear pre-replicative complex"/>
    <property type="evidence" value="ECO:0007669"/>
    <property type="project" value="TreeGrafter"/>
</dbReference>
<dbReference type="InterPro" id="IPR045227">
    <property type="entry name" value="WDR18/Ipi3/RID3"/>
</dbReference>
<dbReference type="STRING" id="35608.A0A2U1LQ51"/>
<organism evidence="4 5">
    <name type="scientific">Artemisia annua</name>
    <name type="common">Sweet wormwood</name>
    <dbReference type="NCBI Taxonomy" id="35608"/>
    <lineage>
        <taxon>Eukaryota</taxon>
        <taxon>Viridiplantae</taxon>
        <taxon>Streptophyta</taxon>
        <taxon>Embryophyta</taxon>
        <taxon>Tracheophyta</taxon>
        <taxon>Spermatophyta</taxon>
        <taxon>Magnoliopsida</taxon>
        <taxon>eudicotyledons</taxon>
        <taxon>Gunneridae</taxon>
        <taxon>Pentapetalae</taxon>
        <taxon>asterids</taxon>
        <taxon>campanulids</taxon>
        <taxon>Asterales</taxon>
        <taxon>Asteraceae</taxon>
        <taxon>Asteroideae</taxon>
        <taxon>Anthemideae</taxon>
        <taxon>Artemisiinae</taxon>
        <taxon>Artemisia</taxon>
    </lineage>
</organism>
<evidence type="ECO:0000256" key="3">
    <source>
        <dbReference type="PROSITE-ProRule" id="PRU00221"/>
    </source>
</evidence>